<dbReference type="InterPro" id="IPR030963">
    <property type="entry name" value="DHQ_synth_fam"/>
</dbReference>
<comment type="catalytic activity">
    <reaction evidence="1 17">
        <text>7-phospho-2-dehydro-3-deoxy-D-arabino-heptonate = 3-dehydroquinate + phosphate</text>
        <dbReference type="Rhea" id="RHEA:21968"/>
        <dbReference type="ChEBI" id="CHEBI:32364"/>
        <dbReference type="ChEBI" id="CHEBI:43474"/>
        <dbReference type="ChEBI" id="CHEBI:58394"/>
        <dbReference type="EC" id="4.2.3.4"/>
    </reaction>
</comment>
<feature type="domain" description="3-dehydroquinate synthase C-terminal" evidence="19">
    <location>
        <begin position="181"/>
        <end position="322"/>
    </location>
</feature>
<comment type="pathway">
    <text evidence="4 17">Metabolic intermediate biosynthesis; chorismate biosynthesis; chorismate from D-erythrose 4-phosphate and phosphoenolpyruvate: step 2/7.</text>
</comment>
<name>A0ABN3Y3S5_9ENTE</name>
<evidence type="ECO:0000256" key="1">
    <source>
        <dbReference type="ARBA" id="ARBA00001393"/>
    </source>
</evidence>
<evidence type="ECO:0000256" key="16">
    <source>
        <dbReference type="ARBA" id="ARBA00023285"/>
    </source>
</evidence>
<feature type="binding site" evidence="17">
    <location>
        <begin position="129"/>
        <end position="130"/>
    </location>
    <ligand>
        <name>NAD(+)</name>
        <dbReference type="ChEBI" id="CHEBI:57540"/>
    </ligand>
</feature>
<dbReference type="InterPro" id="IPR056179">
    <property type="entry name" value="DHQS_C"/>
</dbReference>
<feature type="binding site" evidence="17">
    <location>
        <position position="184"/>
    </location>
    <ligand>
        <name>Zn(2+)</name>
        <dbReference type="ChEBI" id="CHEBI:29105"/>
    </ligand>
</feature>
<dbReference type="CDD" id="cd08195">
    <property type="entry name" value="DHQS"/>
    <property type="match status" value="1"/>
</dbReference>
<dbReference type="InterPro" id="IPR030960">
    <property type="entry name" value="DHQS/DOIS_N"/>
</dbReference>
<evidence type="ECO:0000256" key="6">
    <source>
        <dbReference type="ARBA" id="ARBA00013031"/>
    </source>
</evidence>
<feature type="binding site" evidence="17">
    <location>
        <begin position="71"/>
        <end position="76"/>
    </location>
    <ligand>
        <name>NAD(+)</name>
        <dbReference type="ChEBI" id="CHEBI:57540"/>
    </ligand>
</feature>
<evidence type="ECO:0000256" key="15">
    <source>
        <dbReference type="ARBA" id="ARBA00023239"/>
    </source>
</evidence>
<dbReference type="Gene3D" id="1.20.1090.10">
    <property type="entry name" value="Dehydroquinate synthase-like - alpha domain"/>
    <property type="match status" value="1"/>
</dbReference>
<gene>
    <name evidence="17 20" type="primary">aroB</name>
    <name evidence="20" type="ORF">GCM10019998_01790</name>
</gene>
<dbReference type="NCBIfam" id="TIGR01357">
    <property type="entry name" value="aroB"/>
    <property type="match status" value="1"/>
</dbReference>
<dbReference type="Pfam" id="PF01761">
    <property type="entry name" value="DHQ_synthase"/>
    <property type="match status" value="1"/>
</dbReference>
<feature type="binding site" evidence="17">
    <location>
        <position position="262"/>
    </location>
    <ligand>
        <name>Zn(2+)</name>
        <dbReference type="ChEBI" id="CHEBI:29105"/>
    </ligand>
</feature>
<protein>
    <recommendedName>
        <fullName evidence="7 17">3-dehydroquinate synthase</fullName>
        <shortName evidence="17">DHQS</shortName>
        <ecNumber evidence="6 17">4.2.3.4</ecNumber>
    </recommendedName>
</protein>
<keyword evidence="11 17" id="KW-0547">Nucleotide-binding</keyword>
<evidence type="ECO:0000256" key="3">
    <source>
        <dbReference type="ARBA" id="ARBA00004496"/>
    </source>
</evidence>
<evidence type="ECO:0000256" key="7">
    <source>
        <dbReference type="ARBA" id="ARBA00017684"/>
    </source>
</evidence>
<keyword evidence="13 17" id="KW-0520">NAD</keyword>
<evidence type="ECO:0000256" key="2">
    <source>
        <dbReference type="ARBA" id="ARBA00001911"/>
    </source>
</evidence>
<keyword evidence="14 17" id="KW-0057">Aromatic amino acid biosynthesis</keyword>
<evidence type="ECO:0000256" key="10">
    <source>
        <dbReference type="ARBA" id="ARBA00022723"/>
    </source>
</evidence>
<dbReference type="SUPFAM" id="SSF56796">
    <property type="entry name" value="Dehydroquinate synthase-like"/>
    <property type="match status" value="1"/>
</dbReference>
<feature type="binding site" evidence="17">
    <location>
        <position position="151"/>
    </location>
    <ligand>
        <name>NAD(+)</name>
        <dbReference type="ChEBI" id="CHEBI:57540"/>
    </ligand>
</feature>
<evidence type="ECO:0000256" key="17">
    <source>
        <dbReference type="HAMAP-Rule" id="MF_00110"/>
    </source>
</evidence>
<keyword evidence="15 17" id="KW-0456">Lyase</keyword>
<evidence type="ECO:0000256" key="9">
    <source>
        <dbReference type="ARBA" id="ARBA00022605"/>
    </source>
</evidence>
<reference evidence="20 21" key="1">
    <citation type="journal article" date="2019" name="Int. J. Syst. Evol. Microbiol.">
        <title>The Global Catalogue of Microorganisms (GCM) 10K type strain sequencing project: providing services to taxonomists for standard genome sequencing and annotation.</title>
        <authorList>
            <consortium name="The Broad Institute Genomics Platform"/>
            <consortium name="The Broad Institute Genome Sequencing Center for Infectious Disease"/>
            <person name="Wu L."/>
            <person name="Ma J."/>
        </authorList>
    </citation>
    <scope>NUCLEOTIDE SEQUENCE [LARGE SCALE GENOMIC DNA]</scope>
    <source>
        <strain evidence="20 21">JCM 8736</strain>
    </source>
</reference>
<keyword evidence="9 17" id="KW-0028">Amino-acid biosynthesis</keyword>
<evidence type="ECO:0000313" key="21">
    <source>
        <dbReference type="Proteomes" id="UP001501577"/>
    </source>
</evidence>
<dbReference type="PIRSF" id="PIRSF001455">
    <property type="entry name" value="DHQ_synth"/>
    <property type="match status" value="1"/>
</dbReference>
<proteinExistence type="inferred from homology"/>
<feature type="binding site" evidence="17">
    <location>
        <position position="142"/>
    </location>
    <ligand>
        <name>NAD(+)</name>
        <dbReference type="ChEBI" id="CHEBI:57540"/>
    </ligand>
</feature>
<comment type="caution">
    <text evidence="17">Lacks conserved residue(s) required for the propagation of feature annotation.</text>
</comment>
<dbReference type="InterPro" id="IPR016037">
    <property type="entry name" value="DHQ_synth_AroB"/>
</dbReference>
<dbReference type="Pfam" id="PF24621">
    <property type="entry name" value="DHQS_C"/>
    <property type="match status" value="1"/>
</dbReference>
<organism evidence="20 21">
    <name type="scientific">Tetragenococcus solitarius</name>
    <dbReference type="NCBI Taxonomy" id="71453"/>
    <lineage>
        <taxon>Bacteria</taxon>
        <taxon>Bacillati</taxon>
        <taxon>Bacillota</taxon>
        <taxon>Bacilli</taxon>
        <taxon>Lactobacillales</taxon>
        <taxon>Enterococcaceae</taxon>
        <taxon>Tetragenococcus</taxon>
    </lineage>
</organism>
<evidence type="ECO:0000256" key="5">
    <source>
        <dbReference type="ARBA" id="ARBA00005412"/>
    </source>
</evidence>
<keyword evidence="16 17" id="KW-0170">Cobalt</keyword>
<dbReference type="EMBL" id="BAAAXQ010000005">
    <property type="protein sequence ID" value="GAA3009285.1"/>
    <property type="molecule type" value="Genomic_DNA"/>
</dbReference>
<evidence type="ECO:0000256" key="14">
    <source>
        <dbReference type="ARBA" id="ARBA00023141"/>
    </source>
</evidence>
<evidence type="ECO:0000256" key="12">
    <source>
        <dbReference type="ARBA" id="ARBA00022833"/>
    </source>
</evidence>
<comment type="function">
    <text evidence="17">Catalyzes the conversion of 3-deoxy-D-arabino-heptulosonate 7-phosphate (DAHP) to dehydroquinate (DHQ).</text>
</comment>
<feature type="binding site" evidence="17">
    <location>
        <position position="245"/>
    </location>
    <ligand>
        <name>Zn(2+)</name>
        <dbReference type="ChEBI" id="CHEBI:29105"/>
    </ligand>
</feature>
<comment type="caution">
    <text evidence="20">The sequence shown here is derived from an EMBL/GenBank/DDBJ whole genome shotgun (WGS) entry which is preliminary data.</text>
</comment>
<evidence type="ECO:0000256" key="13">
    <source>
        <dbReference type="ARBA" id="ARBA00023027"/>
    </source>
</evidence>
<evidence type="ECO:0000259" key="19">
    <source>
        <dbReference type="Pfam" id="PF24621"/>
    </source>
</evidence>
<comment type="cofactor">
    <cofactor evidence="2 17">
        <name>NAD(+)</name>
        <dbReference type="ChEBI" id="CHEBI:57540"/>
    </cofactor>
</comment>
<keyword evidence="10 17" id="KW-0479">Metal-binding</keyword>
<feature type="binding site" evidence="17">
    <location>
        <begin position="105"/>
        <end position="109"/>
    </location>
    <ligand>
        <name>NAD(+)</name>
        <dbReference type="ChEBI" id="CHEBI:57540"/>
    </ligand>
</feature>
<dbReference type="EC" id="4.2.3.4" evidence="6 17"/>
<keyword evidence="12 17" id="KW-0862">Zinc</keyword>
<keyword evidence="21" id="KW-1185">Reference proteome</keyword>
<dbReference type="InterPro" id="IPR050071">
    <property type="entry name" value="Dehydroquinate_synthase"/>
</dbReference>
<keyword evidence="8 17" id="KW-0963">Cytoplasm</keyword>
<dbReference type="Gene3D" id="3.40.50.1970">
    <property type="match status" value="1"/>
</dbReference>
<dbReference type="HAMAP" id="MF_00110">
    <property type="entry name" value="DHQ_synthase"/>
    <property type="match status" value="1"/>
</dbReference>
<comment type="similarity">
    <text evidence="5 17">Belongs to the sugar phosphate cyclases superfamily. Dehydroquinate synthase family.</text>
</comment>
<dbReference type="Proteomes" id="UP001501577">
    <property type="component" value="Unassembled WGS sequence"/>
</dbReference>
<dbReference type="PANTHER" id="PTHR43622">
    <property type="entry name" value="3-DEHYDROQUINATE SYNTHASE"/>
    <property type="match status" value="1"/>
</dbReference>
<accession>A0ABN3Y3S5</accession>
<evidence type="ECO:0000256" key="11">
    <source>
        <dbReference type="ARBA" id="ARBA00022741"/>
    </source>
</evidence>
<evidence type="ECO:0000256" key="8">
    <source>
        <dbReference type="ARBA" id="ARBA00022490"/>
    </source>
</evidence>
<evidence type="ECO:0000256" key="4">
    <source>
        <dbReference type="ARBA" id="ARBA00004661"/>
    </source>
</evidence>
<dbReference type="PANTHER" id="PTHR43622:SF7">
    <property type="entry name" value="3-DEHYDROQUINATE SYNTHASE, CHLOROPLASTIC"/>
    <property type="match status" value="1"/>
</dbReference>
<evidence type="ECO:0000313" key="20">
    <source>
        <dbReference type="EMBL" id="GAA3009285.1"/>
    </source>
</evidence>
<comment type="cofactor">
    <cofactor evidence="17">
        <name>Co(2+)</name>
        <dbReference type="ChEBI" id="CHEBI:48828"/>
    </cofactor>
    <cofactor evidence="17">
        <name>Zn(2+)</name>
        <dbReference type="ChEBI" id="CHEBI:29105"/>
    </cofactor>
    <text evidence="17">Binds 1 divalent metal cation per subunit. Can use either Co(2+) or Zn(2+).</text>
</comment>
<evidence type="ECO:0000259" key="18">
    <source>
        <dbReference type="Pfam" id="PF01761"/>
    </source>
</evidence>
<sequence>MILSVNLNQHSYQIKVQRNSLALCGAWVKSIWQEKKVALVTDSTVNQIYAQKVKESLNDQGFSTTVMMVPSGEASKSLEMAELLYSKLTQNNFTKNDGIIALGGGVVGDLAGFVAATYMRGLHFLQIPTSLLAQVDSSIGGKTAVNMAVAKNLIGSFYQPDGVLIDPDVLDTLPQSRLKEGVAEIIKAAAIADTHLWQLLDRLKNLDELKRCAEEVIVPALKVKKQVVEEDEFDQNQRLILNFGHTIGHAIEKNAGFDTISHGESIAIGMVKITEHAEEIGLTAKTTTRKLQQMLSKFDLPLTFADFDAVQIKEAIIHDKKVRNDQLNIILLEKIGEAKIVPIRLDTIAEYL</sequence>
<comment type="subcellular location">
    <subcellularLocation>
        <location evidence="3 17">Cytoplasm</location>
    </subcellularLocation>
</comment>
<feature type="domain" description="3-dehydroquinate synthase N-terminal" evidence="18">
    <location>
        <begin position="67"/>
        <end position="179"/>
    </location>
</feature>